<comment type="caution">
    <text evidence="1">The sequence shown here is derived from an EMBL/GenBank/DDBJ whole genome shotgun (WGS) entry which is preliminary data.</text>
</comment>
<evidence type="ECO:0000313" key="2">
    <source>
        <dbReference type="Proteomes" id="UP000762676"/>
    </source>
</evidence>
<organism evidence="1 2">
    <name type="scientific">Elysia marginata</name>
    <dbReference type="NCBI Taxonomy" id="1093978"/>
    <lineage>
        <taxon>Eukaryota</taxon>
        <taxon>Metazoa</taxon>
        <taxon>Spiralia</taxon>
        <taxon>Lophotrochozoa</taxon>
        <taxon>Mollusca</taxon>
        <taxon>Gastropoda</taxon>
        <taxon>Heterobranchia</taxon>
        <taxon>Euthyneura</taxon>
        <taxon>Panpulmonata</taxon>
        <taxon>Sacoglossa</taxon>
        <taxon>Placobranchoidea</taxon>
        <taxon>Plakobranchidae</taxon>
        <taxon>Elysia</taxon>
    </lineage>
</organism>
<proteinExistence type="predicted"/>
<keyword evidence="2" id="KW-1185">Reference proteome</keyword>
<protein>
    <submittedName>
        <fullName evidence="1">Uncharacterized protein</fullName>
    </submittedName>
</protein>
<dbReference type="Proteomes" id="UP000762676">
    <property type="component" value="Unassembled WGS sequence"/>
</dbReference>
<name>A0AAV4JGF5_9GAST</name>
<sequence length="160" mass="18970">MLRQPSTTSQGYRVTEEIEYPDVPPEVTAKSSVEDQITEMRLWFKAWADQDKRTRDYTKYFKPVLCYMEGAWTETDFGQVQEPFESDRHHISADNWYDLQEKIRYTAYTGSKDKGENYAFLPTKIIDIDLETGEPVYAQWNYRWGHTLCVSLVTWMVTMH</sequence>
<dbReference type="EMBL" id="BMAT01003210">
    <property type="protein sequence ID" value="GFS21884.1"/>
    <property type="molecule type" value="Genomic_DNA"/>
</dbReference>
<accession>A0AAV4JGF5</accession>
<dbReference type="AlphaFoldDB" id="A0AAV4JGF5"/>
<reference evidence="1 2" key="1">
    <citation type="journal article" date="2021" name="Elife">
        <title>Chloroplast acquisition without the gene transfer in kleptoplastic sea slugs, Plakobranchus ocellatus.</title>
        <authorList>
            <person name="Maeda T."/>
            <person name="Takahashi S."/>
            <person name="Yoshida T."/>
            <person name="Shimamura S."/>
            <person name="Takaki Y."/>
            <person name="Nagai Y."/>
            <person name="Toyoda A."/>
            <person name="Suzuki Y."/>
            <person name="Arimoto A."/>
            <person name="Ishii H."/>
            <person name="Satoh N."/>
            <person name="Nishiyama T."/>
            <person name="Hasebe M."/>
            <person name="Maruyama T."/>
            <person name="Minagawa J."/>
            <person name="Obokata J."/>
            <person name="Shigenobu S."/>
        </authorList>
    </citation>
    <scope>NUCLEOTIDE SEQUENCE [LARGE SCALE GENOMIC DNA]</scope>
</reference>
<gene>
    <name evidence="1" type="ORF">ElyMa_001604200</name>
</gene>
<evidence type="ECO:0000313" key="1">
    <source>
        <dbReference type="EMBL" id="GFS21884.1"/>
    </source>
</evidence>